<proteinExistence type="inferred from homology"/>
<organism evidence="7">
    <name type="scientific">hydrothermal vent metagenome</name>
    <dbReference type="NCBI Taxonomy" id="652676"/>
    <lineage>
        <taxon>unclassified sequences</taxon>
        <taxon>metagenomes</taxon>
        <taxon>ecological metagenomes</taxon>
    </lineage>
</organism>
<dbReference type="PIRSF" id="PIRSF003085">
    <property type="entry name" value="CMAS"/>
    <property type="match status" value="1"/>
</dbReference>
<name>A0A3B0RTH1_9ZZZZ</name>
<dbReference type="GO" id="GO:0032259">
    <property type="term" value="P:methylation"/>
    <property type="evidence" value="ECO:0007669"/>
    <property type="project" value="UniProtKB-KW"/>
</dbReference>
<evidence type="ECO:0000259" key="6">
    <source>
        <dbReference type="Pfam" id="PF25371"/>
    </source>
</evidence>
<dbReference type="AlphaFoldDB" id="A0A3B0RTH1"/>
<dbReference type="InterPro" id="IPR029063">
    <property type="entry name" value="SAM-dependent_MTases_sf"/>
</dbReference>
<evidence type="ECO:0000256" key="4">
    <source>
        <dbReference type="ARBA" id="ARBA00022691"/>
    </source>
</evidence>
<dbReference type="Gene3D" id="3.40.50.150">
    <property type="entry name" value="Vaccinia Virus protein VP39"/>
    <property type="match status" value="1"/>
</dbReference>
<keyword evidence="3 7" id="KW-0808">Transferase</keyword>
<dbReference type="InterPro" id="IPR057206">
    <property type="entry name" value="DUF7884"/>
</dbReference>
<dbReference type="InterPro" id="IPR050723">
    <property type="entry name" value="CFA/CMAS"/>
</dbReference>
<dbReference type="PANTHER" id="PTHR43667">
    <property type="entry name" value="CYCLOPROPANE-FATTY-ACYL-PHOSPHOLIPID SYNTHASE"/>
    <property type="match status" value="1"/>
</dbReference>
<keyword evidence="5" id="KW-0443">Lipid metabolism</keyword>
<dbReference type="Pfam" id="PF02353">
    <property type="entry name" value="CMAS"/>
    <property type="match status" value="1"/>
</dbReference>
<dbReference type="InterPro" id="IPR003333">
    <property type="entry name" value="CMAS"/>
</dbReference>
<gene>
    <name evidence="7" type="ORF">MNBD_ALPHA07-1544</name>
</gene>
<keyword evidence="2 7" id="KW-0489">Methyltransferase</keyword>
<dbReference type="EMBL" id="UOEG01000124">
    <property type="protein sequence ID" value="VAV94822.1"/>
    <property type="molecule type" value="Genomic_DNA"/>
</dbReference>
<comment type="similarity">
    <text evidence="1">Belongs to the CFA/CMAS family.</text>
</comment>
<evidence type="ECO:0000256" key="2">
    <source>
        <dbReference type="ARBA" id="ARBA00022603"/>
    </source>
</evidence>
<dbReference type="Pfam" id="PF25371">
    <property type="entry name" value="DUF7884"/>
    <property type="match status" value="1"/>
</dbReference>
<dbReference type="GO" id="GO:0008610">
    <property type="term" value="P:lipid biosynthetic process"/>
    <property type="evidence" value="ECO:0007669"/>
    <property type="project" value="InterPro"/>
</dbReference>
<evidence type="ECO:0000313" key="7">
    <source>
        <dbReference type="EMBL" id="VAV94822.1"/>
    </source>
</evidence>
<dbReference type="SUPFAM" id="SSF53335">
    <property type="entry name" value="S-adenosyl-L-methionine-dependent methyltransferases"/>
    <property type="match status" value="1"/>
</dbReference>
<feature type="domain" description="DUF7884" evidence="6">
    <location>
        <begin position="16"/>
        <end position="74"/>
    </location>
</feature>
<dbReference type="GO" id="GO:0008825">
    <property type="term" value="F:cyclopropane-fatty-acyl-phospholipid synthase activity"/>
    <property type="evidence" value="ECO:0007669"/>
    <property type="project" value="UniProtKB-EC"/>
</dbReference>
<protein>
    <submittedName>
        <fullName evidence="7">Cyclopropane-fatty-acyl-phospholipid synthase</fullName>
        <ecNumber evidence="7">2.1.1.79</ecNumber>
    </submittedName>
</protein>
<sequence length="401" mass="45955">MWNKLLDKFITALVHKGTLDVTYPDGKTRRYGDGTGAPVGLHLHDTDIVKRMILNPDLAAGEGYMEGTLTIDGDDLYGFLSLVKTMKGAGKAPRLRRFMKRLRKLKRRISQHNPASKARENVSHHYDLSGELYDLFLDSDRQYSCAYFRNPEDSLEQAQIDKKNHIARKLLIEPDQTVLDIGCGWGGMGLTLAKDYGAKVTGVTLSTEQHGVATKRAQEAKLEDRADFRLQDYRDVSERFDRIVSVGMFEHVGVPHYHEYFAKIKELLKDDGVALIHTIGRFGPPGATNPWIAKYIFPGGYSPALSEMMAVIEKEGLMITDVEVLRLHYAETLRHWYARFMENTDKAREIYDERFCRMWRFYLIAAEMTFRDGRQSVFQLQLAKRHGAVPMTREYLYSDNS</sequence>
<evidence type="ECO:0000256" key="5">
    <source>
        <dbReference type="ARBA" id="ARBA00023098"/>
    </source>
</evidence>
<evidence type="ECO:0000256" key="1">
    <source>
        <dbReference type="ARBA" id="ARBA00010815"/>
    </source>
</evidence>
<accession>A0A3B0RTH1</accession>
<evidence type="ECO:0000256" key="3">
    <source>
        <dbReference type="ARBA" id="ARBA00022679"/>
    </source>
</evidence>
<keyword evidence="4" id="KW-0949">S-adenosyl-L-methionine</keyword>
<dbReference type="CDD" id="cd02440">
    <property type="entry name" value="AdoMet_MTases"/>
    <property type="match status" value="1"/>
</dbReference>
<reference evidence="7" key="1">
    <citation type="submission" date="2018-06" db="EMBL/GenBank/DDBJ databases">
        <authorList>
            <person name="Zhirakovskaya E."/>
        </authorList>
    </citation>
    <scope>NUCLEOTIDE SEQUENCE</scope>
</reference>
<dbReference type="PANTHER" id="PTHR43667:SF1">
    <property type="entry name" value="CYCLOPROPANE-FATTY-ACYL-PHOSPHOLIPID SYNTHASE"/>
    <property type="match status" value="1"/>
</dbReference>
<dbReference type="EC" id="2.1.1.79" evidence="7"/>